<dbReference type="PROSITE" id="PS50092">
    <property type="entry name" value="TSP1"/>
    <property type="match status" value="2"/>
</dbReference>
<accession>R7UIY4</accession>
<name>R7UIY4_CAPTE</name>
<evidence type="ECO:0000313" key="3">
    <source>
        <dbReference type="EMBL" id="ELU06140.1"/>
    </source>
</evidence>
<dbReference type="EMBL" id="KB300949">
    <property type="protein sequence ID" value="ELU06140.1"/>
    <property type="molecule type" value="Genomic_DNA"/>
</dbReference>
<dbReference type="OMA" id="WSACCIN"/>
<dbReference type="InterPro" id="IPR052065">
    <property type="entry name" value="Compl_asym_regulator"/>
</dbReference>
<organism evidence="3">
    <name type="scientific">Capitella teleta</name>
    <name type="common">Polychaete worm</name>
    <dbReference type="NCBI Taxonomy" id="283909"/>
    <lineage>
        <taxon>Eukaryota</taxon>
        <taxon>Metazoa</taxon>
        <taxon>Spiralia</taxon>
        <taxon>Lophotrochozoa</taxon>
        <taxon>Annelida</taxon>
        <taxon>Polychaeta</taxon>
        <taxon>Sedentaria</taxon>
        <taxon>Scolecida</taxon>
        <taxon>Capitellidae</taxon>
        <taxon>Capitella</taxon>
    </lineage>
</organism>
<reference evidence="3 5" key="2">
    <citation type="journal article" date="2013" name="Nature">
        <title>Insights into bilaterian evolution from three spiralian genomes.</title>
        <authorList>
            <person name="Simakov O."/>
            <person name="Marletaz F."/>
            <person name="Cho S.J."/>
            <person name="Edsinger-Gonzales E."/>
            <person name="Havlak P."/>
            <person name="Hellsten U."/>
            <person name="Kuo D.H."/>
            <person name="Larsson T."/>
            <person name="Lv J."/>
            <person name="Arendt D."/>
            <person name="Savage R."/>
            <person name="Osoegawa K."/>
            <person name="de Jong P."/>
            <person name="Grimwood J."/>
            <person name="Chapman J.A."/>
            <person name="Shapiro H."/>
            <person name="Aerts A."/>
            <person name="Otillar R.P."/>
            <person name="Terry A.Y."/>
            <person name="Boore J.L."/>
            <person name="Grigoriev I.V."/>
            <person name="Lindberg D.R."/>
            <person name="Seaver E.C."/>
            <person name="Weisblat D.A."/>
            <person name="Putnam N.H."/>
            <person name="Rokhsar D.S."/>
        </authorList>
    </citation>
    <scope>NUCLEOTIDE SEQUENCE</scope>
    <source>
        <strain evidence="3 5">I ESC-2004</strain>
    </source>
</reference>
<dbReference type="STRING" id="283909.R7UIY4"/>
<reference evidence="4" key="3">
    <citation type="submission" date="2015-06" db="UniProtKB">
        <authorList>
            <consortium name="EnsemblMetazoa"/>
        </authorList>
    </citation>
    <scope>IDENTIFICATION</scope>
</reference>
<dbReference type="Pfam" id="PF00090">
    <property type="entry name" value="TSP_1"/>
    <property type="match status" value="2"/>
</dbReference>
<dbReference type="PRINTS" id="PR01705">
    <property type="entry name" value="TSP1REPEAT"/>
</dbReference>
<keyword evidence="1" id="KW-0677">Repeat</keyword>
<keyword evidence="2" id="KW-1015">Disulfide bond</keyword>
<sequence>MAAALSTVSPETIVYGINHSELSWNSWTSWTECTASCAGGQMLRLMLCEGQAQLNQCPHHLLDARNFALETSQYETAYDLEWMECSTFPCPIDGYWTQWLPWTECSASCDTGTRLRQRACIGPSNNGLKCPGAQQENEFCLNSTCATGSTKTRVLTFQEEQENIRYKESDHRTSAIGTGVLSLIFLLVELGLIISIDAVTLTQQISFCIRNLKHFAAAIKKFKYHRGGHRVVATTDQETPNSSPGKLSQVDG</sequence>
<dbReference type="EMBL" id="AMQN01001263">
    <property type="status" value="NOT_ANNOTATED_CDS"/>
    <property type="molecule type" value="Genomic_DNA"/>
</dbReference>
<dbReference type="Proteomes" id="UP000014760">
    <property type="component" value="Unassembled WGS sequence"/>
</dbReference>
<gene>
    <name evidence="3" type="ORF">CAPTEDRAFT_227515</name>
</gene>
<dbReference type="FunFam" id="2.20.100.10:FF:000001">
    <property type="entry name" value="semaphorin-5A isoform X1"/>
    <property type="match status" value="1"/>
</dbReference>
<evidence type="ECO:0000256" key="2">
    <source>
        <dbReference type="ARBA" id="ARBA00023157"/>
    </source>
</evidence>
<protein>
    <recommendedName>
        <fullName evidence="6">ADAMTS cysteine-rich domain-containing protein</fullName>
    </recommendedName>
</protein>
<reference evidence="5" key="1">
    <citation type="submission" date="2012-12" db="EMBL/GenBank/DDBJ databases">
        <authorList>
            <person name="Hellsten U."/>
            <person name="Grimwood J."/>
            <person name="Chapman J.A."/>
            <person name="Shapiro H."/>
            <person name="Aerts A."/>
            <person name="Otillar R.P."/>
            <person name="Terry A.Y."/>
            <person name="Boore J.L."/>
            <person name="Simakov O."/>
            <person name="Marletaz F."/>
            <person name="Cho S.-J."/>
            <person name="Edsinger-Gonzales E."/>
            <person name="Havlak P."/>
            <person name="Kuo D.-H."/>
            <person name="Larsson T."/>
            <person name="Lv J."/>
            <person name="Arendt D."/>
            <person name="Savage R."/>
            <person name="Osoegawa K."/>
            <person name="de Jong P."/>
            <person name="Lindberg D.R."/>
            <person name="Seaver E.C."/>
            <person name="Weisblat D.A."/>
            <person name="Putnam N.H."/>
            <person name="Grigoriev I.V."/>
            <person name="Rokhsar D.S."/>
        </authorList>
    </citation>
    <scope>NUCLEOTIDE SEQUENCE</scope>
    <source>
        <strain evidence="5">I ESC-2004</strain>
    </source>
</reference>
<dbReference type="InterPro" id="IPR036383">
    <property type="entry name" value="TSP1_rpt_sf"/>
</dbReference>
<dbReference type="SUPFAM" id="SSF82895">
    <property type="entry name" value="TSP-1 type 1 repeat"/>
    <property type="match status" value="2"/>
</dbReference>
<dbReference type="SMART" id="SM00209">
    <property type="entry name" value="TSP1"/>
    <property type="match status" value="2"/>
</dbReference>
<evidence type="ECO:0000256" key="1">
    <source>
        <dbReference type="ARBA" id="ARBA00022737"/>
    </source>
</evidence>
<dbReference type="InterPro" id="IPR000884">
    <property type="entry name" value="TSP1_rpt"/>
</dbReference>
<dbReference type="OrthoDB" id="6051778at2759"/>
<keyword evidence="5" id="KW-1185">Reference proteome</keyword>
<dbReference type="Gene3D" id="2.20.100.10">
    <property type="entry name" value="Thrombospondin type-1 (TSP1) repeat"/>
    <property type="match status" value="2"/>
</dbReference>
<dbReference type="EnsemblMetazoa" id="CapteT227515">
    <property type="protein sequence ID" value="CapteP227515"/>
    <property type="gene ID" value="CapteG227515"/>
</dbReference>
<dbReference type="AlphaFoldDB" id="R7UIY4"/>
<evidence type="ECO:0000313" key="5">
    <source>
        <dbReference type="Proteomes" id="UP000014760"/>
    </source>
</evidence>
<dbReference type="PANTHER" id="PTHR22906">
    <property type="entry name" value="PROPERDIN"/>
    <property type="match status" value="1"/>
</dbReference>
<dbReference type="HOGENOM" id="CLU_1103672_0_0_1"/>
<proteinExistence type="predicted"/>
<evidence type="ECO:0000313" key="4">
    <source>
        <dbReference type="EnsemblMetazoa" id="CapteP227515"/>
    </source>
</evidence>
<evidence type="ECO:0008006" key="6">
    <source>
        <dbReference type="Google" id="ProtNLM"/>
    </source>
</evidence>